<dbReference type="GO" id="GO:0016491">
    <property type="term" value="F:oxidoreductase activity"/>
    <property type="evidence" value="ECO:0007669"/>
    <property type="project" value="UniProtKB-KW"/>
</dbReference>
<keyword evidence="3" id="KW-0472">Membrane</keyword>
<keyword evidence="3" id="KW-0812">Transmembrane</keyword>
<dbReference type="PRINTS" id="PR00080">
    <property type="entry name" value="SDRFAMILY"/>
</dbReference>
<comment type="similarity">
    <text evidence="2">Belongs to the short-chain dehydrogenases/reductases (SDR) family.</text>
</comment>
<comment type="caution">
    <text evidence="4">The sequence shown here is derived from an EMBL/GenBank/DDBJ whole genome shotgun (WGS) entry which is preliminary data.</text>
</comment>
<evidence type="ECO:0000256" key="2">
    <source>
        <dbReference type="RuleBase" id="RU000363"/>
    </source>
</evidence>
<evidence type="ECO:0000313" key="4">
    <source>
        <dbReference type="EMBL" id="KAJ8962534.1"/>
    </source>
</evidence>
<protein>
    <submittedName>
        <fullName evidence="4">Uncharacterized protein</fullName>
    </submittedName>
</protein>
<dbReference type="InterPro" id="IPR036291">
    <property type="entry name" value="NAD(P)-bd_dom_sf"/>
</dbReference>
<dbReference type="PANTHER" id="PTHR43157">
    <property type="entry name" value="PHOSPHATIDYLINOSITOL-GLYCAN BIOSYNTHESIS CLASS F PROTEIN-RELATED"/>
    <property type="match status" value="1"/>
</dbReference>
<sequence length="302" mass="33843">MQDYFTDFDHFAQSWWPYAITLFISVVSAIRIYVGGTHCDSAHRIDGKNVIITGGASGIGLETAKELANRGAHVILAIRNAEKGRKAMEQIKKLTPGAQVVVKLLDMSDFSCIRDFADQIRNEYVKIDVLVNNAGIISHPHRKTVNGNELTFVTNYLGPFLLTHLLLPVLNKSDNGRVINISALAHFNGKLKLDDLNLENHFNEKDAFAQSKLALTVFTKHMASLYKGTNITFNSVSPGLVRDTGHIEKYSDFSKSFFTKLSVWPWMWLFLKTPKQGCQSIVYVAVEPSLNNVSGCYFRQVE</sequence>
<gene>
    <name evidence="4" type="ORF">NQ318_000926</name>
</gene>
<evidence type="ECO:0000256" key="3">
    <source>
        <dbReference type="SAM" id="Phobius"/>
    </source>
</evidence>
<organism evidence="4 5">
    <name type="scientific">Aromia moschata</name>
    <dbReference type="NCBI Taxonomy" id="1265417"/>
    <lineage>
        <taxon>Eukaryota</taxon>
        <taxon>Metazoa</taxon>
        <taxon>Ecdysozoa</taxon>
        <taxon>Arthropoda</taxon>
        <taxon>Hexapoda</taxon>
        <taxon>Insecta</taxon>
        <taxon>Pterygota</taxon>
        <taxon>Neoptera</taxon>
        <taxon>Endopterygota</taxon>
        <taxon>Coleoptera</taxon>
        <taxon>Polyphaga</taxon>
        <taxon>Cucujiformia</taxon>
        <taxon>Chrysomeloidea</taxon>
        <taxon>Cerambycidae</taxon>
        <taxon>Cerambycinae</taxon>
        <taxon>Callichromatini</taxon>
        <taxon>Aromia</taxon>
    </lineage>
</organism>
<name>A0AAV8ZGZ6_9CUCU</name>
<feature type="transmembrane region" description="Helical" evidence="3">
    <location>
        <begin position="15"/>
        <end position="34"/>
    </location>
</feature>
<dbReference type="EMBL" id="JAPWTK010000002">
    <property type="protein sequence ID" value="KAJ8962534.1"/>
    <property type="molecule type" value="Genomic_DNA"/>
</dbReference>
<dbReference type="Pfam" id="PF00106">
    <property type="entry name" value="adh_short"/>
    <property type="match status" value="1"/>
</dbReference>
<evidence type="ECO:0000313" key="5">
    <source>
        <dbReference type="Proteomes" id="UP001162162"/>
    </source>
</evidence>
<keyword evidence="3" id="KW-1133">Transmembrane helix</keyword>
<dbReference type="PANTHER" id="PTHR43157:SF31">
    <property type="entry name" value="PHOSPHATIDYLINOSITOL-GLYCAN BIOSYNTHESIS CLASS F PROTEIN"/>
    <property type="match status" value="1"/>
</dbReference>
<dbReference type="PRINTS" id="PR00081">
    <property type="entry name" value="GDHRDH"/>
</dbReference>
<dbReference type="Gene3D" id="3.40.50.720">
    <property type="entry name" value="NAD(P)-binding Rossmann-like Domain"/>
    <property type="match status" value="1"/>
</dbReference>
<dbReference type="SUPFAM" id="SSF51735">
    <property type="entry name" value="NAD(P)-binding Rossmann-fold domains"/>
    <property type="match status" value="1"/>
</dbReference>
<reference evidence="4" key="1">
    <citation type="journal article" date="2023" name="Insect Mol. Biol.">
        <title>Genome sequencing provides insights into the evolution of gene families encoding plant cell wall-degrading enzymes in longhorned beetles.</title>
        <authorList>
            <person name="Shin N.R."/>
            <person name="Okamura Y."/>
            <person name="Kirsch R."/>
            <person name="Pauchet Y."/>
        </authorList>
    </citation>
    <scope>NUCLEOTIDE SEQUENCE</scope>
    <source>
        <strain evidence="4">AMC_N1</strain>
    </source>
</reference>
<dbReference type="Proteomes" id="UP001162162">
    <property type="component" value="Unassembled WGS sequence"/>
</dbReference>
<dbReference type="AlphaFoldDB" id="A0AAV8ZGZ6"/>
<keyword evidence="5" id="KW-1185">Reference proteome</keyword>
<proteinExistence type="inferred from homology"/>
<keyword evidence="1" id="KW-0560">Oxidoreductase</keyword>
<accession>A0AAV8ZGZ6</accession>
<evidence type="ECO:0000256" key="1">
    <source>
        <dbReference type="ARBA" id="ARBA00023002"/>
    </source>
</evidence>
<dbReference type="InterPro" id="IPR002347">
    <property type="entry name" value="SDR_fam"/>
</dbReference>